<gene>
    <name evidence="14" type="ORF">EW026_g3536</name>
</gene>
<feature type="domain" description="mRNA capping enzyme adenylation" evidence="12">
    <location>
        <begin position="10"/>
        <end position="66"/>
    </location>
</feature>
<keyword evidence="5" id="KW-0548">Nucleotidyltransferase</keyword>
<keyword evidence="7" id="KW-0506">mRNA capping</keyword>
<evidence type="ECO:0000256" key="5">
    <source>
        <dbReference type="ARBA" id="ARBA00022695"/>
    </source>
</evidence>
<comment type="catalytic activity">
    <reaction evidence="10">
        <text>a 5'-end diphospho-ribonucleoside in mRNA + GTP + H(+) = a 5'-end (5'-triphosphoguanosine)-ribonucleoside in mRNA + diphosphate</text>
        <dbReference type="Rhea" id="RHEA:67012"/>
        <dbReference type="Rhea" id="RHEA-COMP:17165"/>
        <dbReference type="Rhea" id="RHEA-COMP:17166"/>
        <dbReference type="ChEBI" id="CHEBI:15378"/>
        <dbReference type="ChEBI" id="CHEBI:33019"/>
        <dbReference type="ChEBI" id="CHEBI:37565"/>
        <dbReference type="ChEBI" id="CHEBI:167616"/>
        <dbReference type="ChEBI" id="CHEBI:167617"/>
        <dbReference type="EC" id="2.7.7.50"/>
    </reaction>
    <physiologicalReaction direction="left-to-right" evidence="10">
        <dbReference type="Rhea" id="RHEA:67013"/>
    </physiologicalReaction>
</comment>
<dbReference type="EC" id="2.7.7.50" evidence="2"/>
<dbReference type="InterPro" id="IPR001339">
    <property type="entry name" value="mRNA_cap_enzyme_adenylation"/>
</dbReference>
<dbReference type="PANTHER" id="PTHR10367">
    <property type="entry name" value="MRNA-CAPPING ENZYME"/>
    <property type="match status" value="1"/>
</dbReference>
<dbReference type="EMBL" id="SGPJ01000108">
    <property type="protein sequence ID" value="THG98681.1"/>
    <property type="molecule type" value="Genomic_DNA"/>
</dbReference>
<dbReference type="InterPro" id="IPR013846">
    <property type="entry name" value="mRNA_cap_enzyme_C"/>
</dbReference>
<dbReference type="GO" id="GO:0004484">
    <property type="term" value="F:mRNA guanylyltransferase activity"/>
    <property type="evidence" value="ECO:0007669"/>
    <property type="project" value="UniProtKB-EC"/>
</dbReference>
<dbReference type="Pfam" id="PF03919">
    <property type="entry name" value="mRNA_cap_C"/>
    <property type="match status" value="1"/>
</dbReference>
<evidence type="ECO:0000256" key="6">
    <source>
        <dbReference type="ARBA" id="ARBA00022741"/>
    </source>
</evidence>
<proteinExistence type="predicted"/>
<evidence type="ECO:0000256" key="8">
    <source>
        <dbReference type="ARBA" id="ARBA00023134"/>
    </source>
</evidence>
<evidence type="ECO:0000256" key="2">
    <source>
        <dbReference type="ARBA" id="ARBA00012475"/>
    </source>
</evidence>
<dbReference type="SUPFAM" id="SSF56091">
    <property type="entry name" value="DNA ligase/mRNA capping enzyme, catalytic domain"/>
    <property type="match status" value="1"/>
</dbReference>
<keyword evidence="8" id="KW-0342">GTP-binding</keyword>
<evidence type="ECO:0000256" key="4">
    <source>
        <dbReference type="ARBA" id="ARBA00022679"/>
    </source>
</evidence>
<sequence>MLRDYPKMAQGQPFEIRVKDVKFSYHVPDVFEKDIPALQHGNDGLIYTCVNTPYIAGTDPNILKWKPPSENSIDFKLLLRFPPDQSGRPDFYSKPIFELQVWCGGSQYELYDVMLVTDEEWESLKSSGEQLDERIVEVHWSPELDGWRMMRFRNDKPNGNHKNVVDNIIKTIADGVDKDALLARSNAIRNAWKTRQSQAQNQAASRTAQPPPGSSHLPPKPPPQSSQTSSSFNPNVSRPAAAAASLPARPISRSPAMPDIHTRYGPLLHDPRSKVEGPLIVMGIHR</sequence>
<evidence type="ECO:0000259" key="12">
    <source>
        <dbReference type="Pfam" id="PF01331"/>
    </source>
</evidence>
<dbReference type="Gene3D" id="3.30.470.30">
    <property type="entry name" value="DNA ligase/mRNA capping enzyme"/>
    <property type="match status" value="1"/>
</dbReference>
<feature type="compositionally biased region" description="Low complexity" evidence="11">
    <location>
        <begin position="225"/>
        <end position="256"/>
    </location>
</feature>
<dbReference type="Proteomes" id="UP000309038">
    <property type="component" value="Unassembled WGS sequence"/>
</dbReference>
<comment type="caution">
    <text evidence="14">The sequence shown here is derived from an EMBL/GenBank/DDBJ whole genome shotgun (WGS) entry which is preliminary data.</text>
</comment>
<dbReference type="AlphaFoldDB" id="A0A4S4KJT5"/>
<reference evidence="14 15" key="1">
    <citation type="submission" date="2019-02" db="EMBL/GenBank/DDBJ databases">
        <title>Genome sequencing of the rare red list fungi Phlebia centrifuga.</title>
        <authorList>
            <person name="Buettner E."/>
            <person name="Kellner H."/>
        </authorList>
    </citation>
    <scope>NUCLEOTIDE SEQUENCE [LARGE SCALE GENOMIC DNA]</scope>
    <source>
        <strain evidence="14 15">DSM 108282</strain>
    </source>
</reference>
<evidence type="ECO:0000313" key="15">
    <source>
        <dbReference type="Proteomes" id="UP000309038"/>
    </source>
</evidence>
<keyword evidence="15" id="KW-1185">Reference proteome</keyword>
<evidence type="ECO:0000256" key="1">
    <source>
        <dbReference type="ARBA" id="ARBA00004123"/>
    </source>
</evidence>
<feature type="region of interest" description="Disordered" evidence="11">
    <location>
        <begin position="192"/>
        <end position="273"/>
    </location>
</feature>
<evidence type="ECO:0000256" key="10">
    <source>
        <dbReference type="ARBA" id="ARBA00044624"/>
    </source>
</evidence>
<feature type="compositionally biased region" description="Pro residues" evidence="11">
    <location>
        <begin position="209"/>
        <end position="224"/>
    </location>
</feature>
<feature type="compositionally biased region" description="Low complexity" evidence="11">
    <location>
        <begin position="194"/>
        <end position="208"/>
    </location>
</feature>
<dbReference type="SUPFAM" id="SSF50249">
    <property type="entry name" value="Nucleic acid-binding proteins"/>
    <property type="match status" value="1"/>
</dbReference>
<comment type="subcellular location">
    <subcellularLocation>
        <location evidence="1">Nucleus</location>
    </subcellularLocation>
</comment>
<keyword evidence="9" id="KW-0539">Nucleus</keyword>
<dbReference type="GO" id="GO:0005524">
    <property type="term" value="F:ATP binding"/>
    <property type="evidence" value="ECO:0007669"/>
    <property type="project" value="InterPro"/>
</dbReference>
<evidence type="ECO:0000313" key="14">
    <source>
        <dbReference type="EMBL" id="THG98681.1"/>
    </source>
</evidence>
<dbReference type="PANTHER" id="PTHR10367:SF17">
    <property type="entry name" value="MRNA-CAPPING ENZYME"/>
    <property type="match status" value="1"/>
</dbReference>
<dbReference type="Pfam" id="PF01331">
    <property type="entry name" value="mRNA_cap_enzyme"/>
    <property type="match status" value="1"/>
</dbReference>
<evidence type="ECO:0000256" key="3">
    <source>
        <dbReference type="ARBA" id="ARBA00022664"/>
    </source>
</evidence>
<keyword evidence="4" id="KW-0808">Transferase</keyword>
<feature type="domain" description="mRNA capping enzyme C-terminal" evidence="13">
    <location>
        <begin position="70"/>
        <end position="182"/>
    </location>
</feature>
<evidence type="ECO:0000256" key="7">
    <source>
        <dbReference type="ARBA" id="ARBA00023042"/>
    </source>
</evidence>
<dbReference type="Gene3D" id="2.40.50.140">
    <property type="entry name" value="Nucleic acid-binding proteins"/>
    <property type="match status" value="1"/>
</dbReference>
<evidence type="ECO:0000256" key="9">
    <source>
        <dbReference type="ARBA" id="ARBA00023242"/>
    </source>
</evidence>
<dbReference type="InterPro" id="IPR051029">
    <property type="entry name" value="mRNA_Capping_Enz/RNA_Phosphat"/>
</dbReference>
<name>A0A4S4KJT5_9APHY</name>
<protein>
    <recommendedName>
        <fullName evidence="2">mRNA guanylyltransferase</fullName>
        <ecNumber evidence="2">2.7.7.50</ecNumber>
    </recommendedName>
</protein>
<evidence type="ECO:0000256" key="11">
    <source>
        <dbReference type="SAM" id="MobiDB-lite"/>
    </source>
</evidence>
<dbReference type="GO" id="GO:0006370">
    <property type="term" value="P:7-methylguanosine mRNA capping"/>
    <property type="evidence" value="ECO:0007669"/>
    <property type="project" value="UniProtKB-KW"/>
</dbReference>
<organism evidence="14 15">
    <name type="scientific">Hermanssonia centrifuga</name>
    <dbReference type="NCBI Taxonomy" id="98765"/>
    <lineage>
        <taxon>Eukaryota</taxon>
        <taxon>Fungi</taxon>
        <taxon>Dikarya</taxon>
        <taxon>Basidiomycota</taxon>
        <taxon>Agaricomycotina</taxon>
        <taxon>Agaricomycetes</taxon>
        <taxon>Polyporales</taxon>
        <taxon>Meruliaceae</taxon>
        <taxon>Hermanssonia</taxon>
    </lineage>
</organism>
<dbReference type="GO" id="GO:0005634">
    <property type="term" value="C:nucleus"/>
    <property type="evidence" value="ECO:0007669"/>
    <property type="project" value="UniProtKB-SubCell"/>
</dbReference>
<dbReference type="InterPro" id="IPR012340">
    <property type="entry name" value="NA-bd_OB-fold"/>
</dbReference>
<accession>A0A4S4KJT5</accession>
<keyword evidence="6" id="KW-0547">Nucleotide-binding</keyword>
<dbReference type="GO" id="GO:0005525">
    <property type="term" value="F:GTP binding"/>
    <property type="evidence" value="ECO:0007669"/>
    <property type="project" value="UniProtKB-KW"/>
</dbReference>
<evidence type="ECO:0000259" key="13">
    <source>
        <dbReference type="Pfam" id="PF03919"/>
    </source>
</evidence>
<keyword evidence="3" id="KW-0507">mRNA processing</keyword>